<evidence type="ECO:0000313" key="1">
    <source>
        <dbReference type="EMBL" id="CAG5127319.1"/>
    </source>
</evidence>
<organism evidence="1 2">
    <name type="scientific">Candidula unifasciata</name>
    <dbReference type="NCBI Taxonomy" id="100452"/>
    <lineage>
        <taxon>Eukaryota</taxon>
        <taxon>Metazoa</taxon>
        <taxon>Spiralia</taxon>
        <taxon>Lophotrochozoa</taxon>
        <taxon>Mollusca</taxon>
        <taxon>Gastropoda</taxon>
        <taxon>Heterobranchia</taxon>
        <taxon>Euthyneura</taxon>
        <taxon>Panpulmonata</taxon>
        <taxon>Eupulmonata</taxon>
        <taxon>Stylommatophora</taxon>
        <taxon>Helicina</taxon>
        <taxon>Helicoidea</taxon>
        <taxon>Geomitridae</taxon>
        <taxon>Candidula</taxon>
    </lineage>
</organism>
<comment type="caution">
    <text evidence="1">The sequence shown here is derived from an EMBL/GenBank/DDBJ whole genome shotgun (WGS) entry which is preliminary data.</text>
</comment>
<sequence>MMKEIFPSRGPETFERNSNLCHLIGTSNNDNLCHFTGVEPKLPSFSYPQYDVGVICLPSRFLLLRKLPAELRRFSEKFEERHKTIFCCQPIPAPAYRPVSPIPPAVFWTQVDLYVLTPYCRPGGKAIPSFVMPYPNLGLYFPPYDFFRVHC</sequence>
<gene>
    <name evidence="1" type="ORF">CUNI_LOCUS12877</name>
</gene>
<keyword evidence="2" id="KW-1185">Reference proteome</keyword>
<proteinExistence type="predicted"/>
<reference evidence="1" key="1">
    <citation type="submission" date="2021-04" db="EMBL/GenBank/DDBJ databases">
        <authorList>
            <consortium name="Molecular Ecology Group"/>
        </authorList>
    </citation>
    <scope>NUCLEOTIDE SEQUENCE</scope>
</reference>
<dbReference type="Proteomes" id="UP000678393">
    <property type="component" value="Unassembled WGS sequence"/>
</dbReference>
<evidence type="ECO:0000313" key="2">
    <source>
        <dbReference type="Proteomes" id="UP000678393"/>
    </source>
</evidence>
<name>A0A8S3ZDP3_9EUPU</name>
<dbReference type="EMBL" id="CAJHNH020002646">
    <property type="protein sequence ID" value="CAG5127319.1"/>
    <property type="molecule type" value="Genomic_DNA"/>
</dbReference>
<dbReference type="AlphaFoldDB" id="A0A8S3ZDP3"/>
<dbReference type="OrthoDB" id="6041129at2759"/>
<protein>
    <submittedName>
        <fullName evidence="1">Uncharacterized protein</fullName>
    </submittedName>
</protein>
<accession>A0A8S3ZDP3</accession>